<reference evidence="2" key="1">
    <citation type="submission" date="2023-12" db="EMBL/GenBank/DDBJ databases">
        <title>Genome assembly of Anisodus tanguticus.</title>
        <authorList>
            <person name="Wang Y.-J."/>
        </authorList>
    </citation>
    <scope>NUCLEOTIDE SEQUENCE</scope>
    <source>
        <strain evidence="2">KB-2021</strain>
        <tissue evidence="2">Leaf</tissue>
    </source>
</reference>
<organism evidence="2 3">
    <name type="scientific">Anisodus tanguticus</name>
    <dbReference type="NCBI Taxonomy" id="243964"/>
    <lineage>
        <taxon>Eukaryota</taxon>
        <taxon>Viridiplantae</taxon>
        <taxon>Streptophyta</taxon>
        <taxon>Embryophyta</taxon>
        <taxon>Tracheophyta</taxon>
        <taxon>Spermatophyta</taxon>
        <taxon>Magnoliopsida</taxon>
        <taxon>eudicotyledons</taxon>
        <taxon>Gunneridae</taxon>
        <taxon>Pentapetalae</taxon>
        <taxon>asterids</taxon>
        <taxon>lamiids</taxon>
        <taxon>Solanales</taxon>
        <taxon>Solanaceae</taxon>
        <taxon>Solanoideae</taxon>
        <taxon>Hyoscyameae</taxon>
        <taxon>Anisodus</taxon>
    </lineage>
</organism>
<comment type="caution">
    <text evidence="2">The sequence shown here is derived from an EMBL/GenBank/DDBJ whole genome shotgun (WGS) entry which is preliminary data.</text>
</comment>
<dbReference type="Pfam" id="PF18117">
    <property type="entry name" value="EDS1_EP"/>
    <property type="match status" value="1"/>
</dbReference>
<dbReference type="InterPro" id="IPR044603">
    <property type="entry name" value="SAG101-like"/>
</dbReference>
<sequence length="85" mass="10155">MKRIFCYLTSSGGYYDSFKFSGSRSRDEVKRREEIVKHHKTLTKYWKTMVDEVENLPQKEEASFRTCWIYAGTSYKRMVEPLDIA</sequence>
<keyword evidence="3" id="KW-1185">Reference proteome</keyword>
<dbReference type="AlphaFoldDB" id="A0AAE1SDD7"/>
<dbReference type="EMBL" id="JAVYJV010000006">
    <property type="protein sequence ID" value="KAK4368713.1"/>
    <property type="molecule type" value="Genomic_DNA"/>
</dbReference>
<evidence type="ECO:0000313" key="2">
    <source>
        <dbReference type="EMBL" id="KAK4368713.1"/>
    </source>
</evidence>
<dbReference type="PANTHER" id="PTHR46898:SF3">
    <property type="entry name" value="FUNGAL LIPASE-LIKE DOMAIN-CONTAINING PROTEIN"/>
    <property type="match status" value="1"/>
</dbReference>
<dbReference type="GO" id="GO:0006952">
    <property type="term" value="P:defense response"/>
    <property type="evidence" value="ECO:0007669"/>
    <property type="project" value="InterPro"/>
</dbReference>
<dbReference type="InterPro" id="IPR041266">
    <property type="entry name" value="EDS1_EP"/>
</dbReference>
<feature type="domain" description="EDS1 EP" evidence="1">
    <location>
        <begin position="10"/>
        <end position="85"/>
    </location>
</feature>
<protein>
    <recommendedName>
        <fullName evidence="1">EDS1 EP domain-containing protein</fullName>
    </recommendedName>
</protein>
<proteinExistence type="predicted"/>
<evidence type="ECO:0000259" key="1">
    <source>
        <dbReference type="Pfam" id="PF18117"/>
    </source>
</evidence>
<gene>
    <name evidence="2" type="ORF">RND71_012505</name>
</gene>
<evidence type="ECO:0000313" key="3">
    <source>
        <dbReference type="Proteomes" id="UP001291623"/>
    </source>
</evidence>
<name>A0AAE1SDD7_9SOLA</name>
<accession>A0AAE1SDD7</accession>
<dbReference type="Proteomes" id="UP001291623">
    <property type="component" value="Unassembled WGS sequence"/>
</dbReference>
<dbReference type="PANTHER" id="PTHR46898">
    <property type="entry name" value="SENESCENCE-ASSOCIATED CARBOXYLESTERASE 101"/>
    <property type="match status" value="1"/>
</dbReference>
<dbReference type="GO" id="GO:0052689">
    <property type="term" value="F:carboxylic ester hydrolase activity"/>
    <property type="evidence" value="ECO:0007669"/>
    <property type="project" value="InterPro"/>
</dbReference>